<dbReference type="AlphaFoldDB" id="Q6H449"/>
<accession>Q6H449</accession>
<keyword evidence="1" id="KW-0472">Membrane</keyword>
<reference evidence="2" key="1">
    <citation type="submission" date="2002-11" db="EMBL/GenBank/DDBJ databases">
        <title>Oryza sativa nipponbare(GA3) genomic DNA, chromosome 9, BAC clone:B1040D06.</title>
        <authorList>
            <person name="Sasaki T."/>
            <person name="Matsumoto T."/>
            <person name="Katayose Y."/>
        </authorList>
    </citation>
    <scope>NUCLEOTIDE SEQUENCE</scope>
</reference>
<evidence type="ECO:0000313" key="2">
    <source>
        <dbReference type="EMBL" id="BAD26450.1"/>
    </source>
</evidence>
<name>Q6H449_ORYSJ</name>
<keyword evidence="1" id="KW-1133">Transmembrane helix</keyword>
<reference evidence="3" key="2">
    <citation type="submission" date="2003-05" db="EMBL/GenBank/DDBJ databases">
        <title>Oryza sativa nipponbare(GA3) genomic DNA, chromosome 9, BAC clone:B1339H09.</title>
        <authorList>
            <person name="Sasaki T."/>
            <person name="Matsumoto T."/>
            <person name="Katayose Y."/>
        </authorList>
    </citation>
    <scope>NUCLEOTIDE SEQUENCE</scope>
</reference>
<feature type="transmembrane region" description="Helical" evidence="1">
    <location>
        <begin position="187"/>
        <end position="206"/>
    </location>
</feature>
<proteinExistence type="predicted"/>
<evidence type="ECO:0000313" key="4">
    <source>
        <dbReference type="Proteomes" id="UP000000763"/>
    </source>
</evidence>
<evidence type="ECO:0000256" key="1">
    <source>
        <dbReference type="SAM" id="Phobius"/>
    </source>
</evidence>
<dbReference type="PANTHER" id="PTHR35508:SF2">
    <property type="entry name" value="OS09G0395000 PROTEIN"/>
    <property type="match status" value="1"/>
</dbReference>
<dbReference type="Proteomes" id="UP000000763">
    <property type="component" value="Chromosome 9"/>
</dbReference>
<reference evidence="4" key="3">
    <citation type="journal article" date="2005" name="Nature">
        <title>The map-based sequence of the rice genome.</title>
        <authorList>
            <consortium name="International rice genome sequencing project (IRGSP)"/>
            <person name="Matsumoto T."/>
            <person name="Wu J."/>
            <person name="Kanamori H."/>
            <person name="Katayose Y."/>
            <person name="Fujisawa M."/>
            <person name="Namiki N."/>
            <person name="Mizuno H."/>
            <person name="Yamamoto K."/>
            <person name="Antonio B.A."/>
            <person name="Baba T."/>
            <person name="Sakata K."/>
            <person name="Nagamura Y."/>
            <person name="Aoki H."/>
            <person name="Arikawa K."/>
            <person name="Arita K."/>
            <person name="Bito T."/>
            <person name="Chiden Y."/>
            <person name="Fujitsuka N."/>
            <person name="Fukunaka R."/>
            <person name="Hamada M."/>
            <person name="Harada C."/>
            <person name="Hayashi A."/>
            <person name="Hijishita S."/>
            <person name="Honda M."/>
            <person name="Hosokawa S."/>
            <person name="Ichikawa Y."/>
            <person name="Idonuma A."/>
            <person name="Iijima M."/>
            <person name="Ikeda M."/>
            <person name="Ikeno M."/>
            <person name="Ito K."/>
            <person name="Ito S."/>
            <person name="Ito T."/>
            <person name="Ito Y."/>
            <person name="Ito Y."/>
            <person name="Iwabuchi A."/>
            <person name="Kamiya K."/>
            <person name="Karasawa W."/>
            <person name="Kurita K."/>
            <person name="Katagiri S."/>
            <person name="Kikuta A."/>
            <person name="Kobayashi H."/>
            <person name="Kobayashi N."/>
            <person name="Machita K."/>
            <person name="Maehara T."/>
            <person name="Masukawa M."/>
            <person name="Mizubayashi T."/>
            <person name="Mukai Y."/>
            <person name="Nagasaki H."/>
            <person name="Nagata Y."/>
            <person name="Naito S."/>
            <person name="Nakashima M."/>
            <person name="Nakama Y."/>
            <person name="Nakamichi Y."/>
            <person name="Nakamura M."/>
            <person name="Meguro A."/>
            <person name="Negishi M."/>
            <person name="Ohta I."/>
            <person name="Ohta T."/>
            <person name="Okamoto M."/>
            <person name="Ono N."/>
            <person name="Saji S."/>
            <person name="Sakaguchi M."/>
            <person name="Sakai K."/>
            <person name="Shibata M."/>
            <person name="Shimokawa T."/>
            <person name="Song J."/>
            <person name="Takazaki Y."/>
            <person name="Terasawa K."/>
            <person name="Tsugane M."/>
            <person name="Tsuji K."/>
            <person name="Ueda S."/>
            <person name="Waki K."/>
            <person name="Yamagata H."/>
            <person name="Yamamoto M."/>
            <person name="Yamamoto S."/>
            <person name="Yamane H."/>
            <person name="Yoshiki S."/>
            <person name="Yoshihara R."/>
            <person name="Yukawa K."/>
            <person name="Zhong H."/>
            <person name="Yano M."/>
            <person name="Yuan Q."/>
            <person name="Ouyang S."/>
            <person name="Liu J."/>
            <person name="Jones K.M."/>
            <person name="Gansberger K."/>
            <person name="Moffat K."/>
            <person name="Hill J."/>
            <person name="Bera J."/>
            <person name="Fadrosh D."/>
            <person name="Jin S."/>
            <person name="Johri S."/>
            <person name="Kim M."/>
            <person name="Overton L."/>
            <person name="Reardon M."/>
            <person name="Tsitrin T."/>
            <person name="Vuong H."/>
            <person name="Weaver B."/>
            <person name="Ciecko A."/>
            <person name="Tallon L."/>
            <person name="Jackson J."/>
            <person name="Pai G."/>
            <person name="Aken S.V."/>
            <person name="Utterback T."/>
            <person name="Reidmuller S."/>
            <person name="Feldblyum T."/>
            <person name="Hsiao J."/>
            <person name="Zismann V."/>
            <person name="Iobst S."/>
            <person name="de Vazeille A.R."/>
            <person name="Buell C.R."/>
            <person name="Ying K."/>
            <person name="Li Y."/>
            <person name="Lu T."/>
            <person name="Huang Y."/>
            <person name="Zhao Q."/>
            <person name="Feng Q."/>
            <person name="Zhang L."/>
            <person name="Zhu J."/>
            <person name="Weng Q."/>
            <person name="Mu J."/>
            <person name="Lu Y."/>
            <person name="Fan D."/>
            <person name="Liu Y."/>
            <person name="Guan J."/>
            <person name="Zhang Y."/>
            <person name="Yu S."/>
            <person name="Liu X."/>
            <person name="Zhang Y."/>
            <person name="Hong G."/>
            <person name="Han B."/>
            <person name="Choisne N."/>
            <person name="Demange N."/>
            <person name="Orjeda G."/>
            <person name="Samain S."/>
            <person name="Cattolico L."/>
            <person name="Pelletier E."/>
            <person name="Couloux A."/>
            <person name="Segurens B."/>
            <person name="Wincker P."/>
            <person name="D'Hont A."/>
            <person name="Scarpelli C."/>
            <person name="Weissenbach J."/>
            <person name="Salanoubat M."/>
            <person name="Quetier F."/>
            <person name="Yu Y."/>
            <person name="Kim H.R."/>
            <person name="Rambo T."/>
            <person name="Currie J."/>
            <person name="Collura K."/>
            <person name="Luo M."/>
            <person name="Yang T."/>
            <person name="Ammiraju J.S.S."/>
            <person name="Engler F."/>
            <person name="Soderlund C."/>
            <person name="Wing R.A."/>
            <person name="Palmer L.E."/>
            <person name="de la Bastide M."/>
            <person name="Spiegel L."/>
            <person name="Nascimento L."/>
            <person name="Zutavern T."/>
            <person name="O'Shaughnessy A."/>
            <person name="Dike S."/>
            <person name="Dedhia N."/>
            <person name="Preston R."/>
            <person name="Balija V."/>
            <person name="McCombie W.R."/>
            <person name="Chow T."/>
            <person name="Chen H."/>
            <person name="Chung M."/>
            <person name="Chen C."/>
            <person name="Shaw J."/>
            <person name="Wu H."/>
            <person name="Hsiao K."/>
            <person name="Chao Y."/>
            <person name="Chu M."/>
            <person name="Cheng C."/>
            <person name="Hour A."/>
            <person name="Lee P."/>
            <person name="Lin S."/>
            <person name="Lin Y."/>
            <person name="Liou J."/>
            <person name="Liu S."/>
            <person name="Hsing Y."/>
            <person name="Raghuvanshi S."/>
            <person name="Mohanty A."/>
            <person name="Bharti A.K."/>
            <person name="Gaur A."/>
            <person name="Gupta V."/>
            <person name="Kumar D."/>
            <person name="Ravi V."/>
            <person name="Vij S."/>
            <person name="Kapur A."/>
            <person name="Khurana P."/>
            <person name="Khurana P."/>
            <person name="Khurana J.P."/>
            <person name="Tyagi A.K."/>
            <person name="Gaikwad K."/>
            <person name="Singh A."/>
            <person name="Dalal V."/>
            <person name="Srivastava S."/>
            <person name="Dixit A."/>
            <person name="Pal A.K."/>
            <person name="Ghazi I.A."/>
            <person name="Yadav M."/>
            <person name="Pandit A."/>
            <person name="Bhargava A."/>
            <person name="Sureshbabu K."/>
            <person name="Batra K."/>
            <person name="Sharma T.R."/>
            <person name="Mohapatra T."/>
            <person name="Singh N.K."/>
            <person name="Messing J."/>
            <person name="Nelson A.B."/>
            <person name="Fuks G."/>
            <person name="Kavchok S."/>
            <person name="Keizer G."/>
            <person name="Linton E."/>
            <person name="Llaca V."/>
            <person name="Song R."/>
            <person name="Tanyolac B."/>
            <person name="Young S."/>
            <person name="Ho-Il K."/>
            <person name="Hahn J.H."/>
            <person name="Sangsakoo G."/>
            <person name="Vanavichit A."/>
            <person name="de Mattos Luiz.A.T."/>
            <person name="Zimmer P.D."/>
            <person name="Malone G."/>
            <person name="Dellagostin O."/>
            <person name="de Oliveira A.C."/>
            <person name="Bevan M."/>
            <person name="Bancroft I."/>
            <person name="Minx P."/>
            <person name="Cordum H."/>
            <person name="Wilson R."/>
            <person name="Cheng Z."/>
            <person name="Jin W."/>
            <person name="Jiang J."/>
            <person name="Leong S.A."/>
            <person name="Iwama H."/>
            <person name="Gojobori T."/>
            <person name="Itoh T."/>
            <person name="Niimura Y."/>
            <person name="Fujii Y."/>
            <person name="Habara T."/>
            <person name="Sakai H."/>
            <person name="Sato Y."/>
            <person name="Wilson G."/>
            <person name="Kumar K."/>
            <person name="McCouch S."/>
            <person name="Juretic N."/>
            <person name="Hoen D."/>
            <person name="Wright S."/>
            <person name="Bruskiewich R."/>
            <person name="Bureau T."/>
            <person name="Miyao A."/>
            <person name="Hirochika H."/>
            <person name="Nishikawa T."/>
            <person name="Kadowaki K."/>
            <person name="Sugiura M."/>
            <person name="Burr B."/>
            <person name="Sasaki T."/>
        </authorList>
    </citation>
    <scope>NUCLEOTIDE SEQUENCE [LARGE SCALE GENOMIC DNA]</scope>
    <source>
        <strain evidence="4">cv. Nipponbare</strain>
    </source>
</reference>
<feature type="transmembrane region" description="Helical" evidence="1">
    <location>
        <begin position="130"/>
        <end position="155"/>
    </location>
</feature>
<gene>
    <name evidence="2" type="ORF">B1040D06.13</name>
    <name evidence="3" type="ORF">B1339H09.20</name>
</gene>
<protein>
    <submittedName>
        <fullName evidence="3">Uncharacterized protein</fullName>
    </submittedName>
</protein>
<organism evidence="3 4">
    <name type="scientific">Oryza sativa subsp. japonica</name>
    <name type="common">Rice</name>
    <dbReference type="NCBI Taxonomy" id="39947"/>
    <lineage>
        <taxon>Eukaryota</taxon>
        <taxon>Viridiplantae</taxon>
        <taxon>Streptophyta</taxon>
        <taxon>Embryophyta</taxon>
        <taxon>Tracheophyta</taxon>
        <taxon>Spermatophyta</taxon>
        <taxon>Magnoliopsida</taxon>
        <taxon>Liliopsida</taxon>
        <taxon>Poales</taxon>
        <taxon>Poaceae</taxon>
        <taxon>BOP clade</taxon>
        <taxon>Oryzoideae</taxon>
        <taxon>Oryzeae</taxon>
        <taxon>Oryzinae</taxon>
        <taxon>Oryza</taxon>
        <taxon>Oryza sativa</taxon>
    </lineage>
</organism>
<evidence type="ECO:0000313" key="3">
    <source>
        <dbReference type="EMBL" id="BAD26500.1"/>
    </source>
</evidence>
<dbReference type="EMBL" id="AP006453">
    <property type="protein sequence ID" value="BAD26500.1"/>
    <property type="molecule type" value="Genomic_DNA"/>
</dbReference>
<dbReference type="EMBL" id="AP005904">
    <property type="protein sequence ID" value="BAD26450.1"/>
    <property type="molecule type" value="Genomic_DNA"/>
</dbReference>
<feature type="transmembrane region" description="Helical" evidence="1">
    <location>
        <begin position="161"/>
        <end position="180"/>
    </location>
</feature>
<dbReference type="PANTHER" id="PTHR35508">
    <property type="entry name" value="VOLTAGE-DEPENDENT L-TYPE CALCIUM CHANNEL SUBUNIT"/>
    <property type="match status" value="1"/>
</dbReference>
<dbReference type="PROSITE" id="PS51257">
    <property type="entry name" value="PROKAR_LIPOPROTEIN"/>
    <property type="match status" value="1"/>
</dbReference>
<sequence length="247" mass="25239">MSAKRKLKAMSTCQSLLAACQISRKSDRPRERHARAFDCSFVSPDRAMVDVDVARDGAAARANGEASSSSSSSSSSGGEEAVVVVDMASSLPSVLRGCACADGGRLLRDACHGAARGLAAWTRRGGAARALLVASVGSVALAALTVLLVAAFVLVAAATSAAAVAAVVSLAALSALLAVAYVGALSVAVFVVAATTAATVVAITIATDQIREPTSRPNQWVTRRGFIVDPLAALSLRQTKIELQLRY</sequence>
<keyword evidence="1" id="KW-0812">Transmembrane</keyword>
<reference evidence="4" key="4">
    <citation type="journal article" date="2008" name="Nucleic Acids Res.">
        <title>The rice annotation project database (RAP-DB): 2008 update.</title>
        <authorList>
            <consortium name="The rice annotation project (RAP)"/>
        </authorList>
    </citation>
    <scope>GENOME REANNOTATION</scope>
    <source>
        <strain evidence="4">cv. Nipponbare</strain>
    </source>
</reference>